<feature type="domain" description="SET" evidence="5">
    <location>
        <begin position="32"/>
        <end position="139"/>
    </location>
</feature>
<dbReference type="AlphaFoldDB" id="A0A2H0BS41"/>
<sequence length="155" mass="17782">MKKTTSPTKKRKSSVVKSTAKKRYPRATHLPDFVEARWIPEMNGWGVFALEPVKKGRLIERAPVLFLPEKEYQKVAETKLENYAYGWPRGAAIVFGYGSLYNHSFEPNAEVFHDEDNRCLVYEALRPIKKGEEIRVDYTGDGTVEGIWFKEQVGA</sequence>
<dbReference type="Pfam" id="PF00856">
    <property type="entry name" value="SET"/>
    <property type="match status" value="1"/>
</dbReference>
<protein>
    <submittedName>
        <fullName evidence="6">SET domain-containing protein-lysine N-methyltransferase</fullName>
    </submittedName>
</protein>
<keyword evidence="3" id="KW-0949">S-adenosyl-L-methionine</keyword>
<evidence type="ECO:0000256" key="2">
    <source>
        <dbReference type="ARBA" id="ARBA00022679"/>
    </source>
</evidence>
<dbReference type="InterPro" id="IPR001214">
    <property type="entry name" value="SET_dom"/>
</dbReference>
<gene>
    <name evidence="6" type="ORF">COX00_03400</name>
</gene>
<dbReference type="Gene3D" id="2.170.270.10">
    <property type="entry name" value="SET domain"/>
    <property type="match status" value="1"/>
</dbReference>
<evidence type="ECO:0000256" key="1">
    <source>
        <dbReference type="ARBA" id="ARBA00022603"/>
    </source>
</evidence>
<dbReference type="SUPFAM" id="SSF82199">
    <property type="entry name" value="SET domain"/>
    <property type="match status" value="1"/>
</dbReference>
<keyword evidence="2 6" id="KW-0808">Transferase</keyword>
<dbReference type="SMART" id="SM00317">
    <property type="entry name" value="SET"/>
    <property type="match status" value="1"/>
</dbReference>
<dbReference type="EMBL" id="PCSZ01000063">
    <property type="protein sequence ID" value="PIP60434.1"/>
    <property type="molecule type" value="Genomic_DNA"/>
</dbReference>
<dbReference type="PANTHER" id="PTHR46402:SF2">
    <property type="entry name" value="HISTONE-LYSINE N-TRIMETHYLTRANSFERASE SMYD5"/>
    <property type="match status" value="1"/>
</dbReference>
<name>A0A2H0BS41_9BACT</name>
<evidence type="ECO:0000256" key="3">
    <source>
        <dbReference type="ARBA" id="ARBA00022691"/>
    </source>
</evidence>
<dbReference type="GO" id="GO:0045814">
    <property type="term" value="P:negative regulation of gene expression, epigenetic"/>
    <property type="evidence" value="ECO:0007669"/>
    <property type="project" value="TreeGrafter"/>
</dbReference>
<feature type="region of interest" description="Disordered" evidence="4">
    <location>
        <begin position="1"/>
        <end position="21"/>
    </location>
</feature>
<dbReference type="GO" id="GO:0032259">
    <property type="term" value="P:methylation"/>
    <property type="evidence" value="ECO:0007669"/>
    <property type="project" value="UniProtKB-KW"/>
</dbReference>
<comment type="caution">
    <text evidence="6">The sequence shown here is derived from an EMBL/GenBank/DDBJ whole genome shotgun (WGS) entry which is preliminary data.</text>
</comment>
<dbReference type="PROSITE" id="PS50280">
    <property type="entry name" value="SET"/>
    <property type="match status" value="1"/>
</dbReference>
<evidence type="ECO:0000256" key="4">
    <source>
        <dbReference type="SAM" id="MobiDB-lite"/>
    </source>
</evidence>
<keyword evidence="1 6" id="KW-0489">Methyltransferase</keyword>
<dbReference type="GO" id="GO:0042799">
    <property type="term" value="F:histone H4K20 methyltransferase activity"/>
    <property type="evidence" value="ECO:0007669"/>
    <property type="project" value="TreeGrafter"/>
</dbReference>
<evidence type="ECO:0000313" key="6">
    <source>
        <dbReference type="EMBL" id="PIP60434.1"/>
    </source>
</evidence>
<dbReference type="PANTHER" id="PTHR46402">
    <property type="entry name" value="SET AND MYND DOMAIN-CONTAINING PROTEIN 5"/>
    <property type="match status" value="1"/>
</dbReference>
<evidence type="ECO:0000313" key="7">
    <source>
        <dbReference type="Proteomes" id="UP000231581"/>
    </source>
</evidence>
<dbReference type="InterPro" id="IPR046341">
    <property type="entry name" value="SET_dom_sf"/>
</dbReference>
<organism evidence="6 7">
    <name type="scientific">Candidatus Uhrbacteria bacterium CG22_combo_CG10-13_8_21_14_all_47_17</name>
    <dbReference type="NCBI Taxonomy" id="1975041"/>
    <lineage>
        <taxon>Bacteria</taxon>
        <taxon>Candidatus Uhriibacteriota</taxon>
    </lineage>
</organism>
<evidence type="ECO:0000259" key="5">
    <source>
        <dbReference type="PROSITE" id="PS50280"/>
    </source>
</evidence>
<accession>A0A2H0BS41</accession>
<reference evidence="6 7" key="1">
    <citation type="submission" date="2017-09" db="EMBL/GenBank/DDBJ databases">
        <title>Depth-based differentiation of microbial function through sediment-hosted aquifers and enrichment of novel symbionts in the deep terrestrial subsurface.</title>
        <authorList>
            <person name="Probst A.J."/>
            <person name="Ladd B."/>
            <person name="Jarett J.K."/>
            <person name="Geller-Mcgrath D.E."/>
            <person name="Sieber C.M."/>
            <person name="Emerson J.B."/>
            <person name="Anantharaman K."/>
            <person name="Thomas B.C."/>
            <person name="Malmstrom R."/>
            <person name="Stieglmeier M."/>
            <person name="Klingl A."/>
            <person name="Woyke T."/>
            <person name="Ryan C.M."/>
            <person name="Banfield J.F."/>
        </authorList>
    </citation>
    <scope>NUCLEOTIDE SEQUENCE [LARGE SCALE GENOMIC DNA]</scope>
    <source>
        <strain evidence="6">CG22_combo_CG10-13_8_21_14_all_47_17</strain>
    </source>
</reference>
<dbReference type="Proteomes" id="UP000231581">
    <property type="component" value="Unassembled WGS sequence"/>
</dbReference>
<proteinExistence type="predicted"/>